<organism evidence="1 2">
    <name type="scientific">Levilactobacillus fuyuanensis</name>
    <dbReference type="NCBI Taxonomy" id="2486022"/>
    <lineage>
        <taxon>Bacteria</taxon>
        <taxon>Bacillati</taxon>
        <taxon>Bacillota</taxon>
        <taxon>Bacilli</taxon>
        <taxon>Lactobacillales</taxon>
        <taxon>Lactobacillaceae</taxon>
        <taxon>Levilactobacillus</taxon>
    </lineage>
</organism>
<evidence type="ECO:0000313" key="1">
    <source>
        <dbReference type="EMBL" id="MFD1548140.1"/>
    </source>
</evidence>
<reference evidence="2" key="1">
    <citation type="journal article" date="2019" name="Int. J. Syst. Evol. Microbiol.">
        <title>The Global Catalogue of Microorganisms (GCM) 10K type strain sequencing project: providing services to taxonomists for standard genome sequencing and annotation.</title>
        <authorList>
            <consortium name="The Broad Institute Genomics Platform"/>
            <consortium name="The Broad Institute Genome Sequencing Center for Infectious Disease"/>
            <person name="Wu L."/>
            <person name="Ma J."/>
        </authorList>
    </citation>
    <scope>NUCLEOTIDE SEQUENCE [LARGE SCALE GENOMIC DNA]</scope>
    <source>
        <strain evidence="2">CCM 8906</strain>
    </source>
</reference>
<protein>
    <submittedName>
        <fullName evidence="1">Uncharacterized protein</fullName>
    </submittedName>
</protein>
<evidence type="ECO:0000313" key="2">
    <source>
        <dbReference type="Proteomes" id="UP001597195"/>
    </source>
</evidence>
<name>A0ABW4GZX9_9LACO</name>
<sequence length="140" mass="16386">MNEVDILKRNIQNIAKTNDVEYKRTLLYSGYTTLLLSTRLFKLNIDLKDFLTPLLTGLEKEYPLRKNQTLVLKDYVYKSRSLIISRIIRIIQNADAHSLSILENGYSSLILQDNKPVLKKKAKNNRPNAVDELFERFDRK</sequence>
<keyword evidence="2" id="KW-1185">Reference proteome</keyword>
<proteinExistence type="predicted"/>
<comment type="caution">
    <text evidence="1">The sequence shown here is derived from an EMBL/GenBank/DDBJ whole genome shotgun (WGS) entry which is preliminary data.</text>
</comment>
<dbReference type="RefSeq" id="WP_125701818.1">
    <property type="nucleotide sequence ID" value="NZ_JBHTOM010000001.1"/>
</dbReference>
<dbReference type="EMBL" id="JBHTOM010000001">
    <property type="protein sequence ID" value="MFD1548140.1"/>
    <property type="molecule type" value="Genomic_DNA"/>
</dbReference>
<accession>A0ABW4GZX9</accession>
<dbReference type="Proteomes" id="UP001597195">
    <property type="component" value="Unassembled WGS sequence"/>
</dbReference>
<gene>
    <name evidence="1" type="ORF">ACFQ5T_00335</name>
</gene>